<evidence type="ECO:0000313" key="1">
    <source>
        <dbReference type="EMBL" id="MDK2562433.1"/>
    </source>
</evidence>
<dbReference type="RefSeq" id="WP_284131412.1">
    <property type="nucleotide sequence ID" value="NZ_JASKYM010000001.1"/>
</dbReference>
<keyword evidence="2" id="KW-1185">Reference proteome</keyword>
<proteinExistence type="predicted"/>
<reference evidence="1 2" key="1">
    <citation type="submission" date="2023-05" db="EMBL/GenBank/DDBJ databases">
        <title>Rombocin, a short stable natural nisin variant, displays selective antimicrobial activity against Listeria monocytogenes and employs dual mode of action to kill target bacterial strains.</title>
        <authorList>
            <person name="Wambui J."/>
            <person name="Stephan R."/>
            <person name="Kuipers O.P."/>
        </authorList>
    </citation>
    <scope>NUCLEOTIDE SEQUENCE [LARGE SCALE GENOMIC DNA]</scope>
    <source>
        <strain evidence="1 2">RC002</strain>
    </source>
</reference>
<name>A0ABT7E8L0_9FIRM</name>
<organism evidence="1 2">
    <name type="scientific">Romboutsia sedimentorum</name>
    <dbReference type="NCBI Taxonomy" id="1368474"/>
    <lineage>
        <taxon>Bacteria</taxon>
        <taxon>Bacillati</taxon>
        <taxon>Bacillota</taxon>
        <taxon>Clostridia</taxon>
        <taxon>Peptostreptococcales</taxon>
        <taxon>Peptostreptococcaceae</taxon>
        <taxon>Romboutsia</taxon>
    </lineage>
</organism>
<accession>A0ABT7E8L0</accession>
<dbReference type="EMBL" id="JASKYM010000001">
    <property type="protein sequence ID" value="MDK2562433.1"/>
    <property type="molecule type" value="Genomic_DNA"/>
</dbReference>
<protein>
    <submittedName>
        <fullName evidence="1">Uncharacterized protein</fullName>
    </submittedName>
</protein>
<dbReference type="Proteomes" id="UP001301012">
    <property type="component" value="Unassembled WGS sequence"/>
</dbReference>
<gene>
    <name evidence="1" type="ORF">QOZ84_02640</name>
</gene>
<comment type="caution">
    <text evidence="1">The sequence shown here is derived from an EMBL/GenBank/DDBJ whole genome shotgun (WGS) entry which is preliminary data.</text>
</comment>
<evidence type="ECO:0000313" key="2">
    <source>
        <dbReference type="Proteomes" id="UP001301012"/>
    </source>
</evidence>
<sequence>MKDNRFLKIQYEDAVELAKDLLMNNVGMSDIVAKTNLNEKEIREIIRNKDTQLNDKPAKLF</sequence>